<dbReference type="CDD" id="cd04301">
    <property type="entry name" value="NAT_SF"/>
    <property type="match status" value="1"/>
</dbReference>
<dbReference type="PANTHER" id="PTHR43441">
    <property type="entry name" value="RIBOSOMAL-PROTEIN-SERINE ACETYLTRANSFERASE"/>
    <property type="match status" value="1"/>
</dbReference>
<accession>A0A1G9C5T3</accession>
<dbReference type="PANTHER" id="PTHR43441:SF11">
    <property type="entry name" value="RIBOSOMAL-PROTEIN-SERINE ACETYLTRANSFERASE"/>
    <property type="match status" value="1"/>
</dbReference>
<keyword evidence="3" id="KW-1185">Reference proteome</keyword>
<organism evidence="2 3">
    <name type="scientific">Natronorubrum texcoconense</name>
    <dbReference type="NCBI Taxonomy" id="1095776"/>
    <lineage>
        <taxon>Archaea</taxon>
        <taxon>Methanobacteriati</taxon>
        <taxon>Methanobacteriota</taxon>
        <taxon>Stenosarchaea group</taxon>
        <taxon>Halobacteria</taxon>
        <taxon>Halobacteriales</taxon>
        <taxon>Natrialbaceae</taxon>
        <taxon>Natronorubrum</taxon>
    </lineage>
</organism>
<evidence type="ECO:0000259" key="1">
    <source>
        <dbReference type="PROSITE" id="PS51186"/>
    </source>
</evidence>
<protein>
    <submittedName>
        <fullName evidence="2">Protein N-acetyltransferase, RimJ/RimL family</fullName>
    </submittedName>
</protein>
<feature type="domain" description="N-acetyltransferase" evidence="1">
    <location>
        <begin position="12"/>
        <end position="172"/>
    </location>
</feature>
<dbReference type="EMBL" id="FNFE01000004">
    <property type="protein sequence ID" value="SDK47037.1"/>
    <property type="molecule type" value="Genomic_DNA"/>
</dbReference>
<dbReference type="GO" id="GO:1990189">
    <property type="term" value="F:protein N-terminal-serine acetyltransferase activity"/>
    <property type="evidence" value="ECO:0007669"/>
    <property type="project" value="TreeGrafter"/>
</dbReference>
<dbReference type="AlphaFoldDB" id="A0A1G9C5T3"/>
<dbReference type="GO" id="GO:0005737">
    <property type="term" value="C:cytoplasm"/>
    <property type="evidence" value="ECO:0007669"/>
    <property type="project" value="TreeGrafter"/>
</dbReference>
<dbReference type="InterPro" id="IPR016181">
    <property type="entry name" value="Acyl_CoA_acyltransferase"/>
</dbReference>
<dbReference type="Gene3D" id="3.40.630.30">
    <property type="match status" value="1"/>
</dbReference>
<dbReference type="STRING" id="1095776.SAMN04515672_3227"/>
<dbReference type="RefSeq" id="WP_090309061.1">
    <property type="nucleotide sequence ID" value="NZ_FNFE01000004.1"/>
</dbReference>
<dbReference type="Pfam" id="PF13302">
    <property type="entry name" value="Acetyltransf_3"/>
    <property type="match status" value="1"/>
</dbReference>
<dbReference type="PROSITE" id="PS51186">
    <property type="entry name" value="GNAT"/>
    <property type="match status" value="1"/>
</dbReference>
<keyword evidence="2" id="KW-0808">Transferase</keyword>
<dbReference type="InterPro" id="IPR051908">
    <property type="entry name" value="Ribosomal_N-acetyltransferase"/>
</dbReference>
<dbReference type="OrthoDB" id="120213at2157"/>
<dbReference type="Proteomes" id="UP000198882">
    <property type="component" value="Unassembled WGS sequence"/>
</dbReference>
<evidence type="ECO:0000313" key="2">
    <source>
        <dbReference type="EMBL" id="SDK47037.1"/>
    </source>
</evidence>
<sequence>MADSVFLSGDRIDLRPIEEDDLGFLQREINDPRIWRAIGRPRPVNGPQERAFFENVVCDDDTVNLLIVADSSPVGTIAFNAIDWETRQAEIGYWVAPEHHGQGYGTDAAARLVAYGFDQLGLHKITARVFEFNEASRRLLESVGFTREGVHRDDVFVDGAFQDTYWYGLLEDEWRSESESE</sequence>
<dbReference type="GO" id="GO:0008999">
    <property type="term" value="F:protein-N-terminal-alanine acetyltransferase activity"/>
    <property type="evidence" value="ECO:0007669"/>
    <property type="project" value="TreeGrafter"/>
</dbReference>
<dbReference type="SUPFAM" id="SSF55729">
    <property type="entry name" value="Acyl-CoA N-acyltransferases (Nat)"/>
    <property type="match status" value="1"/>
</dbReference>
<dbReference type="InterPro" id="IPR000182">
    <property type="entry name" value="GNAT_dom"/>
</dbReference>
<reference evidence="3" key="1">
    <citation type="submission" date="2016-10" db="EMBL/GenBank/DDBJ databases">
        <authorList>
            <person name="Varghese N."/>
            <person name="Submissions S."/>
        </authorList>
    </citation>
    <scope>NUCLEOTIDE SEQUENCE [LARGE SCALE GENOMIC DNA]</scope>
    <source>
        <strain evidence="3">B4,CECT 8067,JCM 17497</strain>
    </source>
</reference>
<gene>
    <name evidence="2" type="ORF">SAMN04515672_3227</name>
</gene>
<name>A0A1G9C5T3_9EURY</name>
<evidence type="ECO:0000313" key="3">
    <source>
        <dbReference type="Proteomes" id="UP000198882"/>
    </source>
</evidence>
<proteinExistence type="predicted"/>